<dbReference type="SUPFAM" id="SSF56112">
    <property type="entry name" value="Protein kinase-like (PK-like)"/>
    <property type="match status" value="1"/>
</dbReference>
<keyword evidence="4" id="KW-1185">Reference proteome</keyword>
<dbReference type="Proteomes" id="UP000078559">
    <property type="component" value="Unassembled WGS sequence"/>
</dbReference>
<feature type="compositionally biased region" description="Basic and acidic residues" evidence="1">
    <location>
        <begin position="282"/>
        <end position="291"/>
    </location>
</feature>
<protein>
    <recommendedName>
        <fullName evidence="2">Protein kinase domain-containing protein</fullName>
    </recommendedName>
</protein>
<dbReference type="AlphaFoldDB" id="A0A194VHZ4"/>
<sequence>MAGQSHIQYMLDPRQLDLGTVSELFSDQAMTAFDNDRVMFFDFSKYGALSSVLTKWGRESQRQPLPNRALLQIFKCLVRACMDLESPRNGTLPIVHFDFEPSNFLFGDRDDAEHPIMPLLRVSDFGLAEEMPADLQDLQQTTFIWNLRWRAKALWFLPEQFSEDWDYINQHPLAENVNTHGEVAGRFGPASNIYHVGLAIWCCITGQMPMLPTKPTTFRDDDGTMCYSYGCDILDDGQYGSVDREIRRAVVRCLVEEPRRRPKAQDLLDLCERRITAAAQRDGDTDQDFDRWCSQTFRDPPMPESLAALNPGNLSDGPIDPFQ</sequence>
<evidence type="ECO:0000256" key="1">
    <source>
        <dbReference type="SAM" id="MobiDB-lite"/>
    </source>
</evidence>
<proteinExistence type="predicted"/>
<organism evidence="3 4">
    <name type="scientific">Cytospora mali</name>
    <name type="common">Apple Valsa canker fungus</name>
    <name type="synonym">Valsa mali</name>
    <dbReference type="NCBI Taxonomy" id="578113"/>
    <lineage>
        <taxon>Eukaryota</taxon>
        <taxon>Fungi</taxon>
        <taxon>Dikarya</taxon>
        <taxon>Ascomycota</taxon>
        <taxon>Pezizomycotina</taxon>
        <taxon>Sordariomycetes</taxon>
        <taxon>Sordariomycetidae</taxon>
        <taxon>Diaporthales</taxon>
        <taxon>Cytosporaceae</taxon>
        <taxon>Cytospora</taxon>
    </lineage>
</organism>
<evidence type="ECO:0000313" key="3">
    <source>
        <dbReference type="EMBL" id="KUI63603.1"/>
    </source>
</evidence>
<accession>A0A194VHZ4</accession>
<reference evidence="3" key="1">
    <citation type="submission" date="2014-12" db="EMBL/GenBank/DDBJ databases">
        <title>Genome Sequence of Valsa Canker Pathogens Uncovers a Specific Adaption of Colonization on Woody Bark.</title>
        <authorList>
            <person name="Yin Z."/>
            <person name="Liu H."/>
            <person name="Gao X."/>
            <person name="Li Z."/>
            <person name="Song N."/>
            <person name="Ke X."/>
            <person name="Dai Q."/>
            <person name="Wu Y."/>
            <person name="Sun Y."/>
            <person name="Xu J.-R."/>
            <person name="Kang Z.K."/>
            <person name="Wang L."/>
            <person name="Huang L."/>
        </authorList>
    </citation>
    <scope>NUCLEOTIDE SEQUENCE [LARGE SCALE GENOMIC DNA]</scope>
    <source>
        <strain evidence="3">03-8</strain>
    </source>
</reference>
<dbReference type="OrthoDB" id="310217at2759"/>
<dbReference type="InterPro" id="IPR000719">
    <property type="entry name" value="Prot_kinase_dom"/>
</dbReference>
<evidence type="ECO:0000259" key="2">
    <source>
        <dbReference type="PROSITE" id="PS50011"/>
    </source>
</evidence>
<dbReference type="EMBL" id="KN796113">
    <property type="protein sequence ID" value="KUI63603.1"/>
    <property type="molecule type" value="Genomic_DNA"/>
</dbReference>
<feature type="region of interest" description="Disordered" evidence="1">
    <location>
        <begin position="282"/>
        <end position="323"/>
    </location>
</feature>
<feature type="domain" description="Protein kinase" evidence="2">
    <location>
        <begin position="1"/>
        <end position="275"/>
    </location>
</feature>
<gene>
    <name evidence="3" type="ORF">VM1G_10286</name>
</gene>
<dbReference type="SMART" id="SM00220">
    <property type="entry name" value="S_TKc"/>
    <property type="match status" value="1"/>
</dbReference>
<dbReference type="PROSITE" id="PS50011">
    <property type="entry name" value="PROTEIN_KINASE_DOM"/>
    <property type="match status" value="1"/>
</dbReference>
<dbReference type="GO" id="GO:0005524">
    <property type="term" value="F:ATP binding"/>
    <property type="evidence" value="ECO:0007669"/>
    <property type="project" value="InterPro"/>
</dbReference>
<dbReference type="Gene3D" id="1.10.510.10">
    <property type="entry name" value="Transferase(Phosphotransferase) domain 1"/>
    <property type="match status" value="1"/>
</dbReference>
<dbReference type="GO" id="GO:0004672">
    <property type="term" value="F:protein kinase activity"/>
    <property type="evidence" value="ECO:0007669"/>
    <property type="project" value="InterPro"/>
</dbReference>
<name>A0A194VHZ4_CYTMA</name>
<evidence type="ECO:0000313" key="4">
    <source>
        <dbReference type="Proteomes" id="UP000078559"/>
    </source>
</evidence>
<dbReference type="InterPro" id="IPR011009">
    <property type="entry name" value="Kinase-like_dom_sf"/>
</dbReference>